<sequence>MSTLKNVVGLGQKLLNTSGDLSRVNATLRETDELLRDSSVTTLLAGRKVKDVETQANLLFDRLKPLKMLEENLSRNLSEIKLLISQARKQAASIKVAVSADRDCIRAYQPQISSTNYNSLTLNVKTSEPDNLLFYLGSSTSADFLAVEMRRGKVAFLWDLGSGSTRLEFPDFPIDDSKWHSIYVTRFGNIGSLSVKEMSASQKPPPKTSKSPGTANVLDVNNSTLMFVGGLGGQIKKSPAVKVTHFKGCMGEAFLNGQSIGLWNYMEREGKCHGCFGSPQNEDASFHFDGSGYSVMDKMLRATPVRSVSFLRGGYVELPPRSLPPDSELLATFATRNSSGIILAALGQHGEKQGHRQAHGGEMDSESLANLHKITQPLFQSLTWNTSL</sequence>
<comment type="caution">
    <text evidence="5">The sequence shown here is derived from an EMBL/GenBank/DDBJ whole genome shotgun (WGS) entry which is preliminary data.</text>
</comment>
<evidence type="ECO:0000313" key="6">
    <source>
        <dbReference type="Proteomes" id="UP001159641"/>
    </source>
</evidence>
<dbReference type="EMBL" id="JAIQCJ010002358">
    <property type="protein sequence ID" value="KAJ8776640.1"/>
    <property type="molecule type" value="Genomic_DNA"/>
</dbReference>
<organism evidence="5 6">
    <name type="scientific">Eschrichtius robustus</name>
    <name type="common">California gray whale</name>
    <name type="synonym">Eschrichtius gibbosus</name>
    <dbReference type="NCBI Taxonomy" id="9764"/>
    <lineage>
        <taxon>Eukaryota</taxon>
        <taxon>Metazoa</taxon>
        <taxon>Chordata</taxon>
        <taxon>Craniata</taxon>
        <taxon>Vertebrata</taxon>
        <taxon>Euteleostomi</taxon>
        <taxon>Mammalia</taxon>
        <taxon>Eutheria</taxon>
        <taxon>Laurasiatheria</taxon>
        <taxon>Artiodactyla</taxon>
        <taxon>Whippomorpha</taxon>
        <taxon>Cetacea</taxon>
        <taxon>Mysticeti</taxon>
        <taxon>Eschrichtiidae</taxon>
        <taxon>Eschrichtius</taxon>
    </lineage>
</organism>
<evidence type="ECO:0000259" key="4">
    <source>
        <dbReference type="PROSITE" id="PS50025"/>
    </source>
</evidence>
<dbReference type="InterPro" id="IPR010307">
    <property type="entry name" value="Laminin_dom_II"/>
</dbReference>
<dbReference type="PROSITE" id="PS50025">
    <property type="entry name" value="LAM_G_DOMAIN"/>
    <property type="match status" value="1"/>
</dbReference>
<keyword evidence="6" id="KW-1185">Reference proteome</keyword>
<dbReference type="Pfam" id="PF00054">
    <property type="entry name" value="Laminin_G_1"/>
    <property type="match status" value="1"/>
</dbReference>
<dbReference type="Pfam" id="PF06009">
    <property type="entry name" value="Laminin_II"/>
    <property type="match status" value="1"/>
</dbReference>
<accession>A0AB34GDJ9</accession>
<dbReference type="GO" id="GO:0007155">
    <property type="term" value="P:cell adhesion"/>
    <property type="evidence" value="ECO:0007669"/>
    <property type="project" value="InterPro"/>
</dbReference>
<evidence type="ECO:0000256" key="3">
    <source>
        <dbReference type="SAM" id="MobiDB-lite"/>
    </source>
</evidence>
<evidence type="ECO:0000256" key="2">
    <source>
        <dbReference type="PROSITE-ProRule" id="PRU00122"/>
    </source>
</evidence>
<dbReference type="PANTHER" id="PTHR15036:SF81">
    <property type="entry name" value="LAMININ SUBUNIT ALPHA-1"/>
    <property type="match status" value="1"/>
</dbReference>
<dbReference type="AlphaFoldDB" id="A0AB34GDJ9"/>
<feature type="domain" description="Laminin G" evidence="4">
    <location>
        <begin position="95"/>
        <end position="275"/>
    </location>
</feature>
<dbReference type="InterPro" id="IPR050372">
    <property type="entry name" value="Neurexin-related_CASP"/>
</dbReference>
<name>A0AB34GDJ9_ESCRO</name>
<gene>
    <name evidence="5" type="ORF">J1605_015229</name>
</gene>
<evidence type="ECO:0000313" key="5">
    <source>
        <dbReference type="EMBL" id="KAJ8776640.1"/>
    </source>
</evidence>
<dbReference type="CDD" id="cd00110">
    <property type="entry name" value="LamG"/>
    <property type="match status" value="1"/>
</dbReference>
<evidence type="ECO:0000256" key="1">
    <source>
        <dbReference type="ARBA" id="ARBA00022737"/>
    </source>
</evidence>
<dbReference type="FunFam" id="2.60.120.200:FF:000098">
    <property type="entry name" value="Laminin subunit alpha 1"/>
    <property type="match status" value="1"/>
</dbReference>
<proteinExistence type="predicted"/>
<dbReference type="InterPro" id="IPR001791">
    <property type="entry name" value="Laminin_G"/>
</dbReference>
<dbReference type="Proteomes" id="UP001159641">
    <property type="component" value="Unassembled WGS sequence"/>
</dbReference>
<dbReference type="PANTHER" id="PTHR15036">
    <property type="entry name" value="PIKACHURIN-LIKE PROTEIN"/>
    <property type="match status" value="1"/>
</dbReference>
<dbReference type="SUPFAM" id="SSF49899">
    <property type="entry name" value="Concanavalin A-like lectins/glucanases"/>
    <property type="match status" value="1"/>
</dbReference>
<dbReference type="InterPro" id="IPR013320">
    <property type="entry name" value="ConA-like_dom_sf"/>
</dbReference>
<dbReference type="SMART" id="SM00282">
    <property type="entry name" value="LamG"/>
    <property type="match status" value="1"/>
</dbReference>
<keyword evidence="1" id="KW-0677">Repeat</keyword>
<protein>
    <recommendedName>
        <fullName evidence="4">Laminin G domain-containing protein</fullName>
    </recommendedName>
</protein>
<comment type="caution">
    <text evidence="2">Lacks conserved residue(s) required for the propagation of feature annotation.</text>
</comment>
<feature type="region of interest" description="Disordered" evidence="3">
    <location>
        <begin position="196"/>
        <end position="215"/>
    </location>
</feature>
<reference evidence="5 6" key="1">
    <citation type="submission" date="2022-11" db="EMBL/GenBank/DDBJ databases">
        <title>Whole genome sequence of Eschrichtius robustus ER-17-0199.</title>
        <authorList>
            <person name="Bruniche-Olsen A."/>
            <person name="Black A.N."/>
            <person name="Fields C.J."/>
            <person name="Walden K."/>
            <person name="Dewoody J.A."/>
        </authorList>
    </citation>
    <scope>NUCLEOTIDE SEQUENCE [LARGE SCALE GENOMIC DNA]</scope>
    <source>
        <strain evidence="5">ER-17-0199</strain>
        <tissue evidence="5">Blubber</tissue>
    </source>
</reference>
<dbReference type="Gene3D" id="2.60.120.200">
    <property type="match status" value="1"/>
</dbReference>